<evidence type="ECO:0000313" key="3">
    <source>
        <dbReference type="Proteomes" id="UP000092583"/>
    </source>
</evidence>
<accession>A0A1B9IUP2</accession>
<keyword evidence="3" id="KW-1185">Reference proteome</keyword>
<reference evidence="3" key="2">
    <citation type="submission" date="2013-12" db="EMBL/GenBank/DDBJ databases">
        <title>Evolution of pathogenesis and genome organization in the Tremellales.</title>
        <authorList>
            <person name="Cuomo C."/>
            <person name="Litvintseva A."/>
            <person name="Heitman J."/>
            <person name="Chen Y."/>
            <person name="Sun S."/>
            <person name="Springer D."/>
            <person name="Dromer F."/>
            <person name="Young S."/>
            <person name="Zeng Q."/>
            <person name="Chapman S."/>
            <person name="Gujja S."/>
            <person name="Saif S."/>
            <person name="Birren B."/>
        </authorList>
    </citation>
    <scope>NUCLEOTIDE SEQUENCE [LARGE SCALE GENOMIC DNA]</scope>
    <source>
        <strain evidence="3">CBS 10435</strain>
    </source>
</reference>
<organism evidence="2 3">
    <name type="scientific">Kwoniella mangroviensis CBS 10435</name>
    <dbReference type="NCBI Taxonomy" id="1331196"/>
    <lineage>
        <taxon>Eukaryota</taxon>
        <taxon>Fungi</taxon>
        <taxon>Dikarya</taxon>
        <taxon>Basidiomycota</taxon>
        <taxon>Agaricomycotina</taxon>
        <taxon>Tremellomycetes</taxon>
        <taxon>Tremellales</taxon>
        <taxon>Cryptococcaceae</taxon>
        <taxon>Kwoniella</taxon>
    </lineage>
</organism>
<name>A0A1B9IUP2_9TREE</name>
<dbReference type="AlphaFoldDB" id="A0A1B9IUP2"/>
<evidence type="ECO:0000313" key="2">
    <source>
        <dbReference type="EMBL" id="OCF59233.1"/>
    </source>
</evidence>
<feature type="coiled-coil region" evidence="1">
    <location>
        <begin position="12"/>
        <end position="106"/>
    </location>
</feature>
<dbReference type="Proteomes" id="UP000092583">
    <property type="component" value="Unassembled WGS sequence"/>
</dbReference>
<evidence type="ECO:0000256" key="1">
    <source>
        <dbReference type="SAM" id="Coils"/>
    </source>
</evidence>
<gene>
    <name evidence="2" type="ORF">L486_03736</name>
</gene>
<proteinExistence type="predicted"/>
<dbReference type="EMBL" id="KI669461">
    <property type="protein sequence ID" value="OCF59233.1"/>
    <property type="molecule type" value="Genomic_DNA"/>
</dbReference>
<reference evidence="2 3" key="1">
    <citation type="submission" date="2013-07" db="EMBL/GenBank/DDBJ databases">
        <title>The Genome Sequence of Kwoniella mangroviensis CBS10435.</title>
        <authorList>
            <consortium name="The Broad Institute Genome Sequencing Platform"/>
            <person name="Cuomo C."/>
            <person name="Litvintseva A."/>
            <person name="Chen Y."/>
            <person name="Heitman J."/>
            <person name="Sun S."/>
            <person name="Springer D."/>
            <person name="Dromer F."/>
            <person name="Young S.K."/>
            <person name="Zeng Q."/>
            <person name="Gargeya S."/>
            <person name="Fitzgerald M."/>
            <person name="Abouelleil A."/>
            <person name="Alvarado L."/>
            <person name="Berlin A.M."/>
            <person name="Chapman S.B."/>
            <person name="Dewar J."/>
            <person name="Goldberg J."/>
            <person name="Griggs A."/>
            <person name="Gujja S."/>
            <person name="Hansen M."/>
            <person name="Howarth C."/>
            <person name="Imamovic A."/>
            <person name="Larimer J."/>
            <person name="McCowan C."/>
            <person name="Murphy C."/>
            <person name="Pearson M."/>
            <person name="Priest M."/>
            <person name="Roberts A."/>
            <person name="Saif S."/>
            <person name="Shea T."/>
            <person name="Sykes S."/>
            <person name="Wortman J."/>
            <person name="Nusbaum C."/>
            <person name="Birren B."/>
        </authorList>
    </citation>
    <scope>NUCLEOTIDE SEQUENCE [LARGE SCALE GENOMIC DNA]</scope>
    <source>
        <strain evidence="2 3">CBS 10435</strain>
    </source>
</reference>
<sequence>MKRDMLKERQMRMEYELEKQRLEVTVEEIQGRLGKREGIIKVLDARLSSLEKDIIKCNEDNKTLKVEYEKKLEIRAKAMSEKDVMINSANDKIKVLMTDIRKMNDDTEQLKTNHQTAINNLKSIHQQEMNEVYKENSKKISSKDKHIKELDVSIDEYKKIEIELKGYNANLKNFMQEINSRSSELRKHLLPDSVSLTA</sequence>
<keyword evidence="1" id="KW-0175">Coiled coil</keyword>
<protein>
    <submittedName>
        <fullName evidence="2">Uncharacterized protein</fullName>
    </submittedName>
</protein>